<keyword evidence="7" id="KW-1185">Reference proteome</keyword>
<dbReference type="SUPFAM" id="SSF53448">
    <property type="entry name" value="Nucleotide-diphospho-sugar transferases"/>
    <property type="match status" value="1"/>
</dbReference>
<keyword evidence="4" id="KW-1133">Transmembrane helix</keyword>
<evidence type="ECO:0000256" key="3">
    <source>
        <dbReference type="ARBA" id="ARBA00022679"/>
    </source>
</evidence>
<feature type="domain" description="Glycosyltransferase 2-like" evidence="5">
    <location>
        <begin position="43"/>
        <end position="170"/>
    </location>
</feature>
<protein>
    <submittedName>
        <fullName evidence="6">Glycosyl transferase family 2</fullName>
    </submittedName>
</protein>
<feature type="transmembrane region" description="Helical" evidence="4">
    <location>
        <begin position="335"/>
        <end position="359"/>
    </location>
</feature>
<keyword evidence="3 6" id="KW-0808">Transferase</keyword>
<dbReference type="EMBL" id="BMGK01000003">
    <property type="protein sequence ID" value="GGD87587.1"/>
    <property type="molecule type" value="Genomic_DNA"/>
</dbReference>
<comment type="similarity">
    <text evidence="1">Belongs to the glycosyltransferase 2 family.</text>
</comment>
<keyword evidence="2" id="KW-0328">Glycosyltransferase</keyword>
<dbReference type="GO" id="GO:0016757">
    <property type="term" value="F:glycosyltransferase activity"/>
    <property type="evidence" value="ECO:0007669"/>
    <property type="project" value="UniProtKB-KW"/>
</dbReference>
<dbReference type="PANTHER" id="PTHR43630:SF1">
    <property type="entry name" value="POLY-BETA-1,6-N-ACETYL-D-GLUCOSAMINE SYNTHASE"/>
    <property type="match status" value="1"/>
</dbReference>
<dbReference type="Proteomes" id="UP000652231">
    <property type="component" value="Unassembled WGS sequence"/>
</dbReference>
<dbReference type="InterPro" id="IPR001173">
    <property type="entry name" value="Glyco_trans_2-like"/>
</dbReference>
<gene>
    <name evidence="6" type="ORF">GCM10011312_09510</name>
</gene>
<evidence type="ECO:0000256" key="2">
    <source>
        <dbReference type="ARBA" id="ARBA00022676"/>
    </source>
</evidence>
<dbReference type="AlphaFoldDB" id="A0A8J2V9H1"/>
<evidence type="ECO:0000256" key="1">
    <source>
        <dbReference type="ARBA" id="ARBA00006739"/>
    </source>
</evidence>
<keyword evidence="4" id="KW-0472">Membrane</keyword>
<dbReference type="PANTHER" id="PTHR43630">
    <property type="entry name" value="POLY-BETA-1,6-N-ACETYL-D-GLUCOSAMINE SYNTHASE"/>
    <property type="match status" value="1"/>
</dbReference>
<accession>A0A8J2V9H1</accession>
<name>A0A8J2V9H1_9FLAO</name>
<feature type="transmembrane region" description="Helical" evidence="4">
    <location>
        <begin position="6"/>
        <end position="28"/>
    </location>
</feature>
<reference evidence="6" key="1">
    <citation type="journal article" date="2014" name="Int. J. Syst. Evol. Microbiol.">
        <title>Complete genome sequence of Corynebacterium casei LMG S-19264T (=DSM 44701T), isolated from a smear-ripened cheese.</title>
        <authorList>
            <consortium name="US DOE Joint Genome Institute (JGI-PGF)"/>
            <person name="Walter F."/>
            <person name="Albersmeier A."/>
            <person name="Kalinowski J."/>
            <person name="Ruckert C."/>
        </authorList>
    </citation>
    <scope>NUCLEOTIDE SEQUENCE</scope>
    <source>
        <strain evidence="6">CGMCC 1.12924</strain>
    </source>
</reference>
<evidence type="ECO:0000313" key="7">
    <source>
        <dbReference type="Proteomes" id="UP000652231"/>
    </source>
</evidence>
<evidence type="ECO:0000313" key="6">
    <source>
        <dbReference type="EMBL" id="GGD87587.1"/>
    </source>
</evidence>
<feature type="transmembrane region" description="Helical" evidence="4">
    <location>
        <begin position="280"/>
        <end position="301"/>
    </location>
</feature>
<keyword evidence="4" id="KW-0812">Transmembrane</keyword>
<organism evidence="6 7">
    <name type="scientific">Planktosalinus lacus</name>
    <dbReference type="NCBI Taxonomy" id="1526573"/>
    <lineage>
        <taxon>Bacteria</taxon>
        <taxon>Pseudomonadati</taxon>
        <taxon>Bacteroidota</taxon>
        <taxon>Flavobacteriia</taxon>
        <taxon>Flavobacteriales</taxon>
        <taxon>Flavobacteriaceae</taxon>
        <taxon>Planktosalinus</taxon>
    </lineage>
</organism>
<comment type="caution">
    <text evidence="6">The sequence shown here is derived from an EMBL/GenBank/DDBJ whole genome shotgun (WGS) entry which is preliminary data.</text>
</comment>
<sequence length="366" mass="41785">MFSTLLIAFAIVVAINCLFYILFANFAFAKPQTPSSQAGFPVSVVICSKNEAENLKKHIPLWLEQQYPNFELILINDASIDKTLEVIEEFAATDERIKIVDVKNNEAFWANKKYALTLGIKKAKNNYLLFTDADCKPASNSWIQHMANHFSSEKQLVLGYGAYAKKSGLLNKLIRFETVLTALHYFSFAKAGMAYMGVGRNLAYTAKLFYDTNGFMSHMYIRSGDDDLFVNEAANSTNVALCATPESFTVSEPKKTWKSYITQKKRHITTASNYKPLHKILLSIIYLVNCLFWIGTVVSFVFLQWEWVATLVFFRLLIQYIIFGKTFKIFRESGLVLLLPLLEILLISFQIAIFISNIFSKPKHWK</sequence>
<feature type="transmembrane region" description="Helical" evidence="4">
    <location>
        <begin position="307"/>
        <end position="323"/>
    </location>
</feature>
<dbReference type="RefSeq" id="WP_188440027.1">
    <property type="nucleotide sequence ID" value="NZ_BMGK01000003.1"/>
</dbReference>
<dbReference type="Gene3D" id="3.90.550.10">
    <property type="entry name" value="Spore Coat Polysaccharide Biosynthesis Protein SpsA, Chain A"/>
    <property type="match status" value="1"/>
</dbReference>
<reference evidence="6" key="2">
    <citation type="submission" date="2020-09" db="EMBL/GenBank/DDBJ databases">
        <authorList>
            <person name="Sun Q."/>
            <person name="Zhou Y."/>
        </authorList>
    </citation>
    <scope>NUCLEOTIDE SEQUENCE</scope>
    <source>
        <strain evidence="6">CGMCC 1.12924</strain>
    </source>
</reference>
<proteinExistence type="inferred from homology"/>
<dbReference type="Pfam" id="PF00535">
    <property type="entry name" value="Glycos_transf_2"/>
    <property type="match status" value="1"/>
</dbReference>
<evidence type="ECO:0000256" key="4">
    <source>
        <dbReference type="SAM" id="Phobius"/>
    </source>
</evidence>
<evidence type="ECO:0000259" key="5">
    <source>
        <dbReference type="Pfam" id="PF00535"/>
    </source>
</evidence>
<dbReference type="InterPro" id="IPR029044">
    <property type="entry name" value="Nucleotide-diphossugar_trans"/>
</dbReference>